<evidence type="ECO:0008006" key="4">
    <source>
        <dbReference type="Google" id="ProtNLM"/>
    </source>
</evidence>
<dbReference type="PANTHER" id="PTHR35870:SF6">
    <property type="entry name" value="MGS207 PROTEIN"/>
    <property type="match status" value="1"/>
</dbReference>
<keyword evidence="3" id="KW-1185">Reference proteome</keyword>
<sequence>MFSQFSFSIPSIRGLFSSVTADSDSINLDPVEIHDIETNQQKSARALKHLLKLNHANFSILYHDDRFHNHMPHLLSSVYLFGGDAEHLNRLYEAEAMELEPWRDSPGEISADDWRDFLGKTQYQRAFVDFFEDELVRHGYDWKKIAEKYLYSGKKPLINCLVSGLGHPLIHLGYAYEMSSRDVAMESLSMAATCYNDLHKYLDDPSYLQIPATYQTSSPLEILRRIRTDKRFDNLFQHPGGDNLETLFKHNEEAVLEHWRAWSITPNPTEQLEISQQAAAAIFVASDTEMHDFFLVHLLTTSHAVRILLPFVPPKYHLSLVRQWWLIVVAIYIAQLRPKIDTNAIKNYEIKGRNWDWVGDQCINGKWAENTHYIKALRALKEAARTWGDHDEYFIKAGVKLVDEFKGFEGFSE</sequence>
<evidence type="ECO:0000313" key="3">
    <source>
        <dbReference type="Proteomes" id="UP000001628"/>
    </source>
</evidence>
<dbReference type="GeneID" id="22579956"/>
<gene>
    <name evidence="2" type="ORF">PADG_00060</name>
</gene>
<evidence type="ECO:0000313" key="2">
    <source>
        <dbReference type="EMBL" id="EEH43771.1"/>
    </source>
</evidence>
<reference evidence="2 3" key="1">
    <citation type="journal article" date="2011" name="PLoS Genet.">
        <title>Comparative genomic analysis of human fungal pathogens causing paracoccidioidomycosis.</title>
        <authorList>
            <person name="Desjardins C.A."/>
            <person name="Champion M.D."/>
            <person name="Holder J.W."/>
            <person name="Muszewska A."/>
            <person name="Goldberg J."/>
            <person name="Bailao A.M."/>
            <person name="Brigido M.M."/>
            <person name="Ferreira M.E."/>
            <person name="Garcia A.M."/>
            <person name="Grynberg M."/>
            <person name="Gujja S."/>
            <person name="Heiman D.I."/>
            <person name="Henn M.R."/>
            <person name="Kodira C.D."/>
            <person name="Leon-Narvaez H."/>
            <person name="Longo L.V."/>
            <person name="Ma L.J."/>
            <person name="Malavazi I."/>
            <person name="Matsuo A.L."/>
            <person name="Morais F.V."/>
            <person name="Pereira M."/>
            <person name="Rodriguez-Brito S."/>
            <person name="Sakthikumar S."/>
            <person name="Salem-Izacc S.M."/>
            <person name="Sykes S.M."/>
            <person name="Teixeira M.M."/>
            <person name="Vallejo M.C."/>
            <person name="Walter M.E."/>
            <person name="Yandava C."/>
            <person name="Young S."/>
            <person name="Zeng Q."/>
            <person name="Zucker J."/>
            <person name="Felipe M.S."/>
            <person name="Goldman G.H."/>
            <person name="Haas B.J."/>
            <person name="McEwen J.G."/>
            <person name="Nino-Vega G."/>
            <person name="Puccia R."/>
            <person name="San-Blas G."/>
            <person name="Soares C.M."/>
            <person name="Birren B.W."/>
            <person name="Cuomo C.A."/>
        </authorList>
    </citation>
    <scope>NUCLEOTIDE SEQUENCE [LARGE SCALE GENOMIC DNA]</scope>
    <source>
        <strain evidence="2 3">Pb18</strain>
    </source>
</reference>
<dbReference type="EMBL" id="KN275957">
    <property type="protein sequence ID" value="EEH43771.1"/>
    <property type="molecule type" value="Genomic_DNA"/>
</dbReference>
<keyword evidence="1" id="KW-0560">Oxidoreductase</keyword>
<dbReference type="AlphaFoldDB" id="C1FZM0"/>
<dbReference type="OMA" id="NHWNAWK"/>
<dbReference type="PANTHER" id="PTHR35870">
    <property type="entry name" value="PROTEIN, PUTATIVE (AFU_ORTHOLOGUE AFUA_5G03330)-RELATED"/>
    <property type="match status" value="1"/>
</dbReference>
<dbReference type="RefSeq" id="XP_010756183.1">
    <property type="nucleotide sequence ID" value="XM_010757881.1"/>
</dbReference>
<name>C1FZM0_PARBD</name>
<dbReference type="GO" id="GO:0016491">
    <property type="term" value="F:oxidoreductase activity"/>
    <property type="evidence" value="ECO:0007669"/>
    <property type="project" value="UniProtKB-KW"/>
</dbReference>
<dbReference type="Proteomes" id="UP000001628">
    <property type="component" value="Unassembled WGS sequence"/>
</dbReference>
<dbReference type="STRING" id="502780.C1FZM0"/>
<evidence type="ECO:0000256" key="1">
    <source>
        <dbReference type="ARBA" id="ARBA00023002"/>
    </source>
</evidence>
<dbReference type="KEGG" id="pbn:PADG_00060"/>
<dbReference type="InterPro" id="IPR025337">
    <property type="entry name" value="Questin_oxidase-like"/>
</dbReference>
<dbReference type="OrthoDB" id="10265971at2759"/>
<dbReference type="InParanoid" id="C1FZM0"/>
<dbReference type="eggNOG" id="ENOG502QVA4">
    <property type="taxonomic scope" value="Eukaryota"/>
</dbReference>
<dbReference type="VEuPathDB" id="FungiDB:PADG_00060"/>
<dbReference type="Pfam" id="PF14027">
    <property type="entry name" value="Questin_oxidase"/>
    <property type="match status" value="1"/>
</dbReference>
<dbReference type="HOGENOM" id="CLU_036627_0_0_1"/>
<proteinExistence type="predicted"/>
<protein>
    <recommendedName>
        <fullName evidence="4">MGS207 protein</fullName>
    </recommendedName>
</protein>
<organism evidence="2 3">
    <name type="scientific">Paracoccidioides brasiliensis (strain Pb18)</name>
    <dbReference type="NCBI Taxonomy" id="502780"/>
    <lineage>
        <taxon>Eukaryota</taxon>
        <taxon>Fungi</taxon>
        <taxon>Dikarya</taxon>
        <taxon>Ascomycota</taxon>
        <taxon>Pezizomycotina</taxon>
        <taxon>Eurotiomycetes</taxon>
        <taxon>Eurotiomycetidae</taxon>
        <taxon>Onygenales</taxon>
        <taxon>Ajellomycetaceae</taxon>
        <taxon>Paracoccidioides</taxon>
    </lineage>
</organism>
<accession>C1FZM0</accession>